<feature type="binding site" evidence="3">
    <location>
        <position position="123"/>
    </location>
    <ligand>
        <name>substrate</name>
    </ligand>
</feature>
<evidence type="ECO:0000256" key="1">
    <source>
        <dbReference type="ARBA" id="ARBA00022801"/>
    </source>
</evidence>
<dbReference type="PANTHER" id="PTHR47572:SF4">
    <property type="entry name" value="LACTONASE DRP35"/>
    <property type="match status" value="1"/>
</dbReference>
<evidence type="ECO:0000259" key="4">
    <source>
        <dbReference type="Pfam" id="PF08450"/>
    </source>
</evidence>
<proteinExistence type="predicted"/>
<keyword evidence="1" id="KW-0378">Hydrolase</keyword>
<keyword evidence="6" id="KW-1185">Reference proteome</keyword>
<comment type="cofactor">
    <cofactor evidence="3">
        <name>Zn(2+)</name>
        <dbReference type="ChEBI" id="CHEBI:29105"/>
    </cofactor>
    <text evidence="3">Binds 1 divalent metal cation per subunit.</text>
</comment>
<dbReference type="GO" id="GO:0046872">
    <property type="term" value="F:metal ion binding"/>
    <property type="evidence" value="ECO:0007669"/>
    <property type="project" value="UniProtKB-KW"/>
</dbReference>
<evidence type="ECO:0000256" key="2">
    <source>
        <dbReference type="PIRSR" id="PIRSR605511-1"/>
    </source>
</evidence>
<dbReference type="AlphaFoldDB" id="A0A239Q319"/>
<accession>A0A239Q319</accession>
<feature type="binding site" evidence="3">
    <location>
        <position position="236"/>
    </location>
    <ligand>
        <name>a divalent metal cation</name>
        <dbReference type="ChEBI" id="CHEBI:60240"/>
    </ligand>
</feature>
<name>A0A239Q319_9RHOB</name>
<dbReference type="RefSeq" id="WP_179217801.1">
    <property type="nucleotide sequence ID" value="NZ_CP067131.1"/>
</dbReference>
<evidence type="ECO:0000313" key="6">
    <source>
        <dbReference type="Proteomes" id="UP000198307"/>
    </source>
</evidence>
<reference evidence="5 6" key="1">
    <citation type="submission" date="2017-07" db="EMBL/GenBank/DDBJ databases">
        <authorList>
            <person name="Sun Z.S."/>
            <person name="Albrecht U."/>
            <person name="Echele G."/>
            <person name="Lee C.C."/>
        </authorList>
    </citation>
    <scope>NUCLEOTIDE SEQUENCE [LARGE SCALE GENOMIC DNA]</scope>
    <source>
        <strain evidence="5 6">DSM 14827</strain>
    </source>
</reference>
<feature type="domain" description="SMP-30/Gluconolactonase/LRE-like region" evidence="4">
    <location>
        <begin position="35"/>
        <end position="291"/>
    </location>
</feature>
<dbReference type="InterPro" id="IPR011042">
    <property type="entry name" value="6-blade_b-propeller_TolB-like"/>
</dbReference>
<dbReference type="InterPro" id="IPR005511">
    <property type="entry name" value="SMP-30"/>
</dbReference>
<dbReference type="Pfam" id="PF08450">
    <property type="entry name" value="SGL"/>
    <property type="match status" value="1"/>
</dbReference>
<feature type="binding site" evidence="3">
    <location>
        <position position="182"/>
    </location>
    <ligand>
        <name>a divalent metal cation</name>
        <dbReference type="ChEBI" id="CHEBI:60240"/>
    </ligand>
</feature>
<dbReference type="InterPro" id="IPR051262">
    <property type="entry name" value="SMP-30/CGR1_Lactonase"/>
</dbReference>
<dbReference type="Gene3D" id="2.120.10.30">
    <property type="entry name" value="TolB, C-terminal domain"/>
    <property type="match status" value="1"/>
</dbReference>
<feature type="active site" description="Proton donor/acceptor" evidence="2">
    <location>
        <position position="236"/>
    </location>
</feature>
<keyword evidence="3" id="KW-0479">Metal-binding</keyword>
<dbReference type="PRINTS" id="PR01790">
    <property type="entry name" value="SMP30FAMILY"/>
</dbReference>
<evidence type="ECO:0000256" key="3">
    <source>
        <dbReference type="PIRSR" id="PIRSR605511-2"/>
    </source>
</evidence>
<dbReference type="EMBL" id="FZQB01000024">
    <property type="protein sequence ID" value="SNT76666.1"/>
    <property type="molecule type" value="Genomic_DNA"/>
</dbReference>
<keyword evidence="3" id="KW-0862">Zinc</keyword>
<dbReference type="Proteomes" id="UP000198307">
    <property type="component" value="Unassembled WGS sequence"/>
</dbReference>
<feature type="binding site" evidence="3">
    <location>
        <position position="37"/>
    </location>
    <ligand>
        <name>a divalent metal cation</name>
        <dbReference type="ChEBI" id="CHEBI:60240"/>
    </ligand>
</feature>
<gene>
    <name evidence="5" type="ORF">SAMN05444959_1248</name>
</gene>
<dbReference type="SUPFAM" id="SSF63829">
    <property type="entry name" value="Calcium-dependent phosphotriesterase"/>
    <property type="match status" value="1"/>
</dbReference>
<sequence>MATKVPATRRLIAGRNPLLGLPGMAPKRLFGDGMWCEGPVYFPASDSVVFSDIPNNRLLQWIPGLGCRVLKERSDFTNGGTRDAQGRLVSCRHLSHSVVRIEHDGTETVLASHYKGAALNSPNDLVIASDGAIWFTDPSYGILSDYEGMRRDSEIGGCNIYRLAPDAMGSPEIVCDSLLMPNGLAFSPDEQILYVADSSRSHFADGHHDIFAFDVIDGRSLGPARHHFQIEHGVPDGLRVDELGNLWCSSARGVEVISATGEHLDHIAIPETVSNLTFGGVHNSTLFITATTSLYALPVGVRGAVR</sequence>
<protein>
    <submittedName>
        <fullName evidence="5">Gluconolactonase</fullName>
    </submittedName>
</protein>
<dbReference type="PANTHER" id="PTHR47572">
    <property type="entry name" value="LIPOPROTEIN-RELATED"/>
    <property type="match status" value="1"/>
</dbReference>
<evidence type="ECO:0000313" key="5">
    <source>
        <dbReference type="EMBL" id="SNT76666.1"/>
    </source>
</evidence>
<organism evidence="5 6">
    <name type="scientific">Paracoccus seriniphilus</name>
    <dbReference type="NCBI Taxonomy" id="184748"/>
    <lineage>
        <taxon>Bacteria</taxon>
        <taxon>Pseudomonadati</taxon>
        <taxon>Pseudomonadota</taxon>
        <taxon>Alphaproteobacteria</taxon>
        <taxon>Rhodobacterales</taxon>
        <taxon>Paracoccaceae</taxon>
        <taxon>Paracoccus</taxon>
    </lineage>
</organism>
<dbReference type="InterPro" id="IPR013658">
    <property type="entry name" value="SGL"/>
</dbReference>
<dbReference type="GO" id="GO:0016787">
    <property type="term" value="F:hydrolase activity"/>
    <property type="evidence" value="ECO:0007669"/>
    <property type="project" value="UniProtKB-KW"/>
</dbReference>